<dbReference type="SUPFAM" id="SSF55961">
    <property type="entry name" value="Bet v1-like"/>
    <property type="match status" value="1"/>
</dbReference>
<accession>A0A6J6ZVY6</accession>
<dbReference type="Gene3D" id="3.30.530.20">
    <property type="match status" value="1"/>
</dbReference>
<sequence length="129" mass="14070">MADLRNFAAWDPGVKRVTQVEGSGGGPLAKFDVVVATGSREMMLRYVTRQYQEPRLVVIEARSRMLTSIDRISIDDDPGFGSLITYDAELRLNGPLQIVDCLLKPMFMRIGDRAARGLIGALDGAAVAS</sequence>
<dbReference type="AlphaFoldDB" id="A0A6J6ZVY6"/>
<dbReference type="EMBL" id="CAFAAJ010000229">
    <property type="protein sequence ID" value="CAB4824584.1"/>
    <property type="molecule type" value="Genomic_DNA"/>
</dbReference>
<reference evidence="1" key="1">
    <citation type="submission" date="2020-05" db="EMBL/GenBank/DDBJ databases">
        <authorList>
            <person name="Chiriac C."/>
            <person name="Salcher M."/>
            <person name="Ghai R."/>
            <person name="Kavagutti S V."/>
        </authorList>
    </citation>
    <scope>NUCLEOTIDE SEQUENCE</scope>
</reference>
<evidence type="ECO:0000313" key="1">
    <source>
        <dbReference type="EMBL" id="CAB4824584.1"/>
    </source>
</evidence>
<dbReference type="InterPro" id="IPR019587">
    <property type="entry name" value="Polyketide_cyclase/dehydratase"/>
</dbReference>
<protein>
    <submittedName>
        <fullName evidence="1">Unannotated protein</fullName>
    </submittedName>
</protein>
<name>A0A6J6ZVY6_9ZZZZ</name>
<proteinExistence type="predicted"/>
<gene>
    <name evidence="1" type="ORF">UFOPK3001_02387</name>
</gene>
<organism evidence="1">
    <name type="scientific">freshwater metagenome</name>
    <dbReference type="NCBI Taxonomy" id="449393"/>
    <lineage>
        <taxon>unclassified sequences</taxon>
        <taxon>metagenomes</taxon>
        <taxon>ecological metagenomes</taxon>
    </lineage>
</organism>
<dbReference type="Pfam" id="PF10604">
    <property type="entry name" value="Polyketide_cyc2"/>
    <property type="match status" value="1"/>
</dbReference>
<dbReference type="InterPro" id="IPR023393">
    <property type="entry name" value="START-like_dom_sf"/>
</dbReference>